<dbReference type="OrthoDB" id="7282047at2"/>
<keyword evidence="2" id="KW-0732">Signal</keyword>
<dbReference type="KEGG" id="abas:ACPOL_7011"/>
<keyword evidence="3" id="KW-0614">Plasmid</keyword>
<keyword evidence="4" id="KW-1185">Reference proteome</keyword>
<feature type="transmembrane region" description="Helical" evidence="1">
    <location>
        <begin position="307"/>
        <end position="325"/>
    </location>
</feature>
<sequence length="439" mass="47924">MKTKLAPCTAMVLLVCSLPAWAHRIDEYLQATILSLGANQVHASMRLIPGVLVAPSVIATIDANRDGSFSEDEKRAYADQVIGDLSLSIDGRAMKPQLDSWDIPDASHLRDGLGEIHLEYHVDLPPDSTVDRALVLINRHRNGSSVYLVNVEVPQDRTLHVVDQKRDPQQSVYELDYQQTGAADGSFSRWSRTQAWWKGLQLSSLFHLGLRHIAEGTDHLLFLLVLLLPAPLLAVGPRWGAPATVRRSLLHILGIVTAFTIGHSLTLTLAAMNFVHVPSRPVEVLIAVSILVSAVYALRPIFPGKEAWIAAFFGLIHGLAFASTLDRLGMSRWDRVAGILSFNLGIETMQLLVVALVLPSLLVMSRTTAYSGFRIAGAAFACIASAMWIAERLFRVQTHVDTVVNLIAQRGLVCSGILFAASGIALLLFAKRSEEGVKS</sequence>
<protein>
    <submittedName>
        <fullName evidence="3">Putative membrane protein</fullName>
    </submittedName>
</protein>
<feature type="chain" id="PRO_5016232678" evidence="2">
    <location>
        <begin position="23"/>
        <end position="439"/>
    </location>
</feature>
<feature type="transmembrane region" description="Helical" evidence="1">
    <location>
        <begin position="410"/>
        <end position="430"/>
    </location>
</feature>
<organism evidence="3 4">
    <name type="scientific">Acidisarcina polymorpha</name>
    <dbReference type="NCBI Taxonomy" id="2211140"/>
    <lineage>
        <taxon>Bacteria</taxon>
        <taxon>Pseudomonadati</taxon>
        <taxon>Acidobacteriota</taxon>
        <taxon>Terriglobia</taxon>
        <taxon>Terriglobales</taxon>
        <taxon>Acidobacteriaceae</taxon>
        <taxon>Acidisarcina</taxon>
    </lineage>
</organism>
<dbReference type="InterPro" id="IPR032809">
    <property type="entry name" value="Put_HupE_UreJ"/>
</dbReference>
<name>A0A2Z5GAI5_9BACT</name>
<feature type="transmembrane region" description="Helical" evidence="1">
    <location>
        <begin position="249"/>
        <end position="272"/>
    </location>
</feature>
<accession>A0A2Z5GAI5</accession>
<keyword evidence="1" id="KW-0812">Transmembrane</keyword>
<dbReference type="EMBL" id="CP030843">
    <property type="protein sequence ID" value="AXC16213.1"/>
    <property type="molecule type" value="Genomic_DNA"/>
</dbReference>
<dbReference type="RefSeq" id="WP_114211384.1">
    <property type="nucleotide sequence ID" value="NZ_CP030843.1"/>
</dbReference>
<reference evidence="3 4" key="1">
    <citation type="journal article" date="2018" name="Front. Microbiol.">
        <title>Hydrolytic Capabilities as a Key to Environmental Success: Chitinolytic and Cellulolytic Acidobacteria From Acidic Sub-arctic Soils and Boreal Peatlands.</title>
        <authorList>
            <person name="Belova S.E."/>
            <person name="Ravin N.V."/>
            <person name="Pankratov T.A."/>
            <person name="Rakitin A.L."/>
            <person name="Ivanova A.A."/>
            <person name="Beletsky A.V."/>
            <person name="Mardanov A.V."/>
            <person name="Sinninghe Damste J.S."/>
            <person name="Dedysh S.N."/>
        </authorList>
    </citation>
    <scope>NUCLEOTIDE SEQUENCE [LARGE SCALE GENOMIC DNA]</scope>
    <source>
        <strain evidence="3 4">SBC82</strain>
        <plasmid evidence="4">pacpol4</plasmid>
    </source>
</reference>
<keyword evidence="1" id="KW-0472">Membrane</keyword>
<feature type="signal peptide" evidence="2">
    <location>
        <begin position="1"/>
        <end position="22"/>
    </location>
</feature>
<gene>
    <name evidence="3" type="ORF">ACPOL_7011</name>
</gene>
<evidence type="ECO:0000256" key="2">
    <source>
        <dbReference type="SAM" id="SignalP"/>
    </source>
</evidence>
<evidence type="ECO:0000313" key="4">
    <source>
        <dbReference type="Proteomes" id="UP000253606"/>
    </source>
</evidence>
<proteinExistence type="predicted"/>
<dbReference type="AlphaFoldDB" id="A0A2Z5GAI5"/>
<dbReference type="Proteomes" id="UP000253606">
    <property type="component" value="Plasmid pACPOL4"/>
</dbReference>
<feature type="transmembrane region" description="Helical" evidence="1">
    <location>
        <begin position="370"/>
        <end position="390"/>
    </location>
</feature>
<evidence type="ECO:0000313" key="3">
    <source>
        <dbReference type="EMBL" id="AXC16213.1"/>
    </source>
</evidence>
<dbReference type="Pfam" id="PF13795">
    <property type="entry name" value="HupE_UreJ_2"/>
    <property type="match status" value="1"/>
</dbReference>
<evidence type="ECO:0000256" key="1">
    <source>
        <dbReference type="SAM" id="Phobius"/>
    </source>
</evidence>
<feature type="transmembrane region" description="Helical" evidence="1">
    <location>
        <begin position="337"/>
        <end position="358"/>
    </location>
</feature>
<geneLocation type="plasmid" evidence="4">
    <name>pacpol4</name>
</geneLocation>
<keyword evidence="1" id="KW-1133">Transmembrane helix</keyword>
<feature type="transmembrane region" description="Helical" evidence="1">
    <location>
        <begin position="220"/>
        <end position="237"/>
    </location>
</feature>
<feature type="transmembrane region" description="Helical" evidence="1">
    <location>
        <begin position="284"/>
        <end position="302"/>
    </location>
</feature>